<dbReference type="Gene3D" id="2.60.120.1140">
    <property type="entry name" value="Protein of unknown function DUF192"/>
    <property type="match status" value="1"/>
</dbReference>
<accession>A0A2H0TP84</accession>
<proteinExistence type="predicted"/>
<keyword evidence="1" id="KW-0472">Membrane</keyword>
<gene>
    <name evidence="2" type="ORF">COU35_04900</name>
</gene>
<keyword evidence="1" id="KW-0812">Transmembrane</keyword>
<dbReference type="PANTHER" id="PTHR37953:SF1">
    <property type="entry name" value="UPF0127 PROTEIN MJ1496"/>
    <property type="match status" value="1"/>
</dbReference>
<sequence length="157" mass="17814">MPKLQKIHLSKGYAILLIALALATIGLKVMQYHWPRAVLELKGERVEVLVAGTPVHWYKGLGGRDRLKNADAMLFVFPYEDRHGFVMRDMRFPIDIIWFQDGRVVDIAPNVPLDPEVEQDLHVYLPRNVANAALEIPAGWAVAHDLRIGDRLEVISD</sequence>
<protein>
    <recommendedName>
        <fullName evidence="4">DUF192 domain-containing protein</fullName>
    </recommendedName>
</protein>
<keyword evidence="1" id="KW-1133">Transmembrane helix</keyword>
<comment type="caution">
    <text evidence="2">The sequence shown here is derived from an EMBL/GenBank/DDBJ whole genome shotgun (WGS) entry which is preliminary data.</text>
</comment>
<reference evidence="3" key="1">
    <citation type="submission" date="2017-09" db="EMBL/GenBank/DDBJ databases">
        <title>Depth-based differentiation of microbial function through sediment-hosted aquifers and enrichment of novel symbionts in the deep terrestrial subsurface.</title>
        <authorList>
            <person name="Probst A.J."/>
            <person name="Ladd B."/>
            <person name="Jarett J.K."/>
            <person name="Geller-Mcgrath D.E."/>
            <person name="Sieber C.M.K."/>
            <person name="Emerson J.B."/>
            <person name="Anantharaman K."/>
            <person name="Thomas B.C."/>
            <person name="Malmstrom R."/>
            <person name="Stieglmeier M."/>
            <person name="Klingl A."/>
            <person name="Woyke T."/>
            <person name="Ryan C.M."/>
            <person name="Banfield J.F."/>
        </authorList>
    </citation>
    <scope>NUCLEOTIDE SEQUENCE [LARGE SCALE GENOMIC DNA]</scope>
</reference>
<dbReference type="InterPro" id="IPR003795">
    <property type="entry name" value="DUF192"/>
</dbReference>
<evidence type="ECO:0000256" key="1">
    <source>
        <dbReference type="SAM" id="Phobius"/>
    </source>
</evidence>
<feature type="transmembrane region" description="Helical" evidence="1">
    <location>
        <begin position="12"/>
        <end position="34"/>
    </location>
</feature>
<dbReference type="AlphaFoldDB" id="A0A2H0TP84"/>
<dbReference type="EMBL" id="PFCB01000033">
    <property type="protein sequence ID" value="PIR73965.1"/>
    <property type="molecule type" value="Genomic_DNA"/>
</dbReference>
<evidence type="ECO:0008006" key="4">
    <source>
        <dbReference type="Google" id="ProtNLM"/>
    </source>
</evidence>
<evidence type="ECO:0000313" key="3">
    <source>
        <dbReference type="Proteomes" id="UP000230154"/>
    </source>
</evidence>
<evidence type="ECO:0000313" key="2">
    <source>
        <dbReference type="EMBL" id="PIR73965.1"/>
    </source>
</evidence>
<dbReference type="Proteomes" id="UP000230154">
    <property type="component" value="Unassembled WGS sequence"/>
</dbReference>
<organism evidence="2 3">
    <name type="scientific">Candidatus Magasanikbacteria bacterium CG10_big_fil_rev_8_21_14_0_10_47_10</name>
    <dbReference type="NCBI Taxonomy" id="1974652"/>
    <lineage>
        <taxon>Bacteria</taxon>
        <taxon>Candidatus Magasanikiibacteriota</taxon>
    </lineage>
</organism>
<name>A0A2H0TP84_9BACT</name>
<dbReference type="Pfam" id="PF02643">
    <property type="entry name" value="DUF192"/>
    <property type="match status" value="1"/>
</dbReference>
<dbReference type="InterPro" id="IPR038695">
    <property type="entry name" value="Saro_0823-like_sf"/>
</dbReference>
<dbReference type="PANTHER" id="PTHR37953">
    <property type="entry name" value="UPF0127 PROTEIN MJ1496"/>
    <property type="match status" value="1"/>
</dbReference>